<comment type="function">
    <text evidence="13">Cleaves C-terminal amino acids linked to proline in peptides such as angiotensin II, III and des-Arg9-bradykinin. This cleavage occurs at acidic pH, but enzymatic activity is retained with some substrates at neutral pH.</text>
</comment>
<dbReference type="InterPro" id="IPR042269">
    <property type="entry name" value="Ser_carbopepase_S28_SKS"/>
</dbReference>
<comment type="subunit">
    <text evidence="3">Homodimer.</text>
</comment>
<evidence type="ECO:0000256" key="1">
    <source>
        <dbReference type="ARBA" id="ARBA00004371"/>
    </source>
</evidence>
<keyword evidence="4 19" id="KW-0121">Carboxypeptidase</keyword>
<evidence type="ECO:0000256" key="3">
    <source>
        <dbReference type="ARBA" id="ARBA00011738"/>
    </source>
</evidence>
<keyword evidence="9" id="KW-1015">Disulfide bond</keyword>
<organism evidence="19">
    <name type="scientific">Melanaphis sacchari</name>
    <dbReference type="NCBI Taxonomy" id="742174"/>
    <lineage>
        <taxon>Eukaryota</taxon>
        <taxon>Metazoa</taxon>
        <taxon>Ecdysozoa</taxon>
        <taxon>Arthropoda</taxon>
        <taxon>Hexapoda</taxon>
        <taxon>Insecta</taxon>
        <taxon>Pterygota</taxon>
        <taxon>Neoptera</taxon>
        <taxon>Paraneoptera</taxon>
        <taxon>Hemiptera</taxon>
        <taxon>Sternorrhyncha</taxon>
        <taxon>Aphidomorpha</taxon>
        <taxon>Aphidoidea</taxon>
        <taxon>Aphididae</taxon>
        <taxon>Aphidini</taxon>
        <taxon>Melanaphis</taxon>
    </lineage>
</organism>
<evidence type="ECO:0000256" key="17">
    <source>
        <dbReference type="ARBA" id="ARBA00076608"/>
    </source>
</evidence>
<evidence type="ECO:0000256" key="13">
    <source>
        <dbReference type="ARBA" id="ARBA00059701"/>
    </source>
</evidence>
<dbReference type="InterPro" id="IPR029058">
    <property type="entry name" value="AB_hydrolase_fold"/>
</dbReference>
<comment type="similarity">
    <text evidence="2">Belongs to the peptidase S28 family.</text>
</comment>
<evidence type="ECO:0000256" key="16">
    <source>
        <dbReference type="ARBA" id="ARBA00076475"/>
    </source>
</evidence>
<comment type="subcellular location">
    <subcellularLocation>
        <location evidence="1">Lysosome</location>
    </subcellularLocation>
</comment>
<evidence type="ECO:0000256" key="5">
    <source>
        <dbReference type="ARBA" id="ARBA00022670"/>
    </source>
</evidence>
<keyword evidence="7" id="KW-0378">Hydrolase</keyword>
<dbReference type="GO" id="GO:0005764">
    <property type="term" value="C:lysosome"/>
    <property type="evidence" value="ECO:0007669"/>
    <property type="project" value="UniProtKB-SubCell"/>
</dbReference>
<dbReference type="AlphaFoldDB" id="A0A2H8TQU9"/>
<reference evidence="19" key="1">
    <citation type="submission" date="2017-10" db="EMBL/GenBank/DDBJ databases">
        <title>Transcriptome Assembly of Sugarcane Aphid Adults.</title>
        <authorList>
            <person name="Scully E.D."/>
            <person name="Palmer N.A."/>
            <person name="Geib S.M."/>
            <person name="Sarath G."/>
            <person name="Sattler S.E."/>
        </authorList>
    </citation>
    <scope>NUCLEOTIDE SEQUENCE</scope>
    <source>
        <tissue evidence="19">Whole body</tissue>
    </source>
</reference>
<proteinExistence type="inferred from homology"/>
<evidence type="ECO:0000256" key="10">
    <source>
        <dbReference type="ARBA" id="ARBA00023180"/>
    </source>
</evidence>
<evidence type="ECO:0000256" key="14">
    <source>
        <dbReference type="ARBA" id="ARBA00066456"/>
    </source>
</evidence>
<sequence>MSFTAYVSCLAIALHLANGGYVYKTEYFTVPVDHFSYTNNDTFRMKYLINDTYWERENGPIFFYAGNEGAIEMFCENTGFMWEIAAEFRALVVFAEHRYYGVSMPYGNKSYDDASRLGYLTSQQALADYVDLITYLRHNGSFSSRGLDGAGDIYDLDADDTQPSSSPNPVIAFGGSYGGMLAAWFRIKYPAVVEGAIASSAPIWQFTGMTPCNAFYRVTSSVYKNASAECGLTILASWKAINNVTKTVEGKAWLSQKWKLCSPLTNDNDVLTLKQWVSELYVNLAMINYPYPANFLTPLPGNPVKEVCKPMKNHKEDDLTLLGSVFQGLNVYFNYTGTSQCLDILTSSAPTLGEKGWGYQSCTEMVMPMCSNGVKDIFEKQPWNYEANAKYCFETYGVLPSIYAIEKTYGGKNLNAASNIIFSNGLLDPWSSGGVLRDISKTVLAVVIPESAHHLDLRASHPKDPESVVKARRFYKNWIKKLIFHYQKHPTREPNNSFVKQQIVLTI</sequence>
<evidence type="ECO:0000256" key="4">
    <source>
        <dbReference type="ARBA" id="ARBA00022645"/>
    </source>
</evidence>
<evidence type="ECO:0000256" key="12">
    <source>
        <dbReference type="ARBA" id="ARBA00052013"/>
    </source>
</evidence>
<name>A0A2H8TQU9_9HEMI</name>
<dbReference type="EC" id="3.4.16.2" evidence="14"/>
<gene>
    <name evidence="19" type="primary">PRCP_1</name>
</gene>
<dbReference type="EMBL" id="GFXV01004575">
    <property type="protein sequence ID" value="MBW16380.1"/>
    <property type="molecule type" value="Transcribed_RNA"/>
</dbReference>
<accession>A0A2H8TQU9</accession>
<dbReference type="Gene3D" id="1.20.120.980">
    <property type="entry name" value="Serine carboxypeptidase S28, SKS domain"/>
    <property type="match status" value="1"/>
</dbReference>
<feature type="signal peptide" evidence="18">
    <location>
        <begin position="1"/>
        <end position="19"/>
    </location>
</feature>
<dbReference type="OrthoDB" id="2130629at2759"/>
<evidence type="ECO:0000256" key="15">
    <source>
        <dbReference type="ARBA" id="ARBA00073691"/>
    </source>
</evidence>
<dbReference type="GO" id="GO:0008239">
    <property type="term" value="F:dipeptidyl-peptidase activity"/>
    <property type="evidence" value="ECO:0007669"/>
    <property type="project" value="TreeGrafter"/>
</dbReference>
<keyword evidence="11" id="KW-0458">Lysosome</keyword>
<evidence type="ECO:0000256" key="6">
    <source>
        <dbReference type="ARBA" id="ARBA00022729"/>
    </source>
</evidence>
<dbReference type="GO" id="GO:0006508">
    <property type="term" value="P:proteolysis"/>
    <property type="evidence" value="ECO:0007669"/>
    <property type="project" value="UniProtKB-KW"/>
</dbReference>
<evidence type="ECO:0000256" key="2">
    <source>
        <dbReference type="ARBA" id="ARBA00011079"/>
    </source>
</evidence>
<keyword evidence="8" id="KW-0865">Zymogen</keyword>
<comment type="catalytic activity">
    <reaction evidence="12">
        <text>Cleavage of a -Pro-|-Xaa bond to release a C-terminal amino acid.</text>
        <dbReference type="EC" id="3.4.16.2"/>
    </reaction>
</comment>
<dbReference type="GO" id="GO:0004185">
    <property type="term" value="F:serine-type carboxypeptidase activity"/>
    <property type="evidence" value="ECO:0007669"/>
    <property type="project" value="UniProtKB-EC"/>
</dbReference>
<evidence type="ECO:0000256" key="11">
    <source>
        <dbReference type="ARBA" id="ARBA00023228"/>
    </source>
</evidence>
<evidence type="ECO:0000256" key="18">
    <source>
        <dbReference type="SAM" id="SignalP"/>
    </source>
</evidence>
<dbReference type="FunFam" id="1.20.120.980:FF:000002">
    <property type="entry name" value="lysosomal Pro-X carboxypeptidase"/>
    <property type="match status" value="1"/>
</dbReference>
<evidence type="ECO:0000256" key="8">
    <source>
        <dbReference type="ARBA" id="ARBA00023145"/>
    </source>
</evidence>
<protein>
    <recommendedName>
        <fullName evidence="15">Lysosomal Pro-X carboxypeptidase</fullName>
        <ecNumber evidence="14">3.4.16.2</ecNumber>
    </recommendedName>
    <alternativeName>
        <fullName evidence="17">Proline carboxypeptidase</fullName>
    </alternativeName>
    <alternativeName>
        <fullName evidence="16">Prolylcarboxypeptidase</fullName>
    </alternativeName>
</protein>
<keyword evidence="6 18" id="KW-0732">Signal</keyword>
<dbReference type="Pfam" id="PF05577">
    <property type="entry name" value="Peptidase_S28"/>
    <property type="match status" value="2"/>
</dbReference>
<dbReference type="SUPFAM" id="SSF53474">
    <property type="entry name" value="alpha/beta-Hydrolases"/>
    <property type="match status" value="1"/>
</dbReference>
<dbReference type="Gene3D" id="3.40.50.1820">
    <property type="entry name" value="alpha/beta hydrolase"/>
    <property type="match status" value="1"/>
</dbReference>
<evidence type="ECO:0000313" key="19">
    <source>
        <dbReference type="EMBL" id="MBW16380.1"/>
    </source>
</evidence>
<evidence type="ECO:0000256" key="9">
    <source>
        <dbReference type="ARBA" id="ARBA00023157"/>
    </source>
</evidence>
<keyword evidence="10" id="KW-0325">Glycoprotein</keyword>
<dbReference type="InterPro" id="IPR008758">
    <property type="entry name" value="Peptidase_S28"/>
</dbReference>
<feature type="chain" id="PRO_5014191561" description="Lysosomal Pro-X carboxypeptidase" evidence="18">
    <location>
        <begin position="20"/>
        <end position="507"/>
    </location>
</feature>
<evidence type="ECO:0000256" key="7">
    <source>
        <dbReference type="ARBA" id="ARBA00022801"/>
    </source>
</evidence>
<dbReference type="PANTHER" id="PTHR11010:SF38">
    <property type="entry name" value="LYSOSOMAL PRO-X CARBOXYPEPTIDASE"/>
    <property type="match status" value="1"/>
</dbReference>
<keyword evidence="5" id="KW-0645">Protease</keyword>
<dbReference type="PANTHER" id="PTHR11010">
    <property type="entry name" value="PROTEASE S28 PRO-X CARBOXYPEPTIDASE-RELATED"/>
    <property type="match status" value="1"/>
</dbReference>